<feature type="region of interest" description="Disordered" evidence="1">
    <location>
        <begin position="1"/>
        <end position="34"/>
    </location>
</feature>
<feature type="compositionally biased region" description="Basic residues" evidence="1">
    <location>
        <begin position="11"/>
        <end position="20"/>
    </location>
</feature>
<gene>
    <name evidence="2" type="ORF">MANES_08G036900</name>
</gene>
<name>A0A2C9VEF8_MANES</name>
<evidence type="ECO:0000256" key="1">
    <source>
        <dbReference type="SAM" id="MobiDB-lite"/>
    </source>
</evidence>
<accession>A0A2C9VEF8</accession>
<sequence>MTQMAIQNTLKRFKSHHTKTKIPNSKTEADPILS</sequence>
<reference evidence="2" key="1">
    <citation type="submission" date="2016-02" db="EMBL/GenBank/DDBJ databases">
        <title>WGS assembly of Manihot esculenta.</title>
        <authorList>
            <person name="Bredeson J.V."/>
            <person name="Prochnik S.E."/>
            <person name="Lyons J.B."/>
            <person name="Schmutz J."/>
            <person name="Grimwood J."/>
            <person name="Vrebalov J."/>
            <person name="Bart R.S."/>
            <person name="Amuge T."/>
            <person name="Ferguson M.E."/>
            <person name="Green R."/>
            <person name="Putnam N."/>
            <person name="Stites J."/>
            <person name="Rounsley S."/>
            <person name="Rokhsar D.S."/>
        </authorList>
    </citation>
    <scope>NUCLEOTIDE SEQUENCE [LARGE SCALE GENOMIC DNA]</scope>
    <source>
        <tissue evidence="2">Leaf</tissue>
    </source>
</reference>
<protein>
    <submittedName>
        <fullName evidence="2">Uncharacterized protein</fullName>
    </submittedName>
</protein>
<organism evidence="2">
    <name type="scientific">Manihot esculenta</name>
    <name type="common">Cassava</name>
    <name type="synonym">Jatropha manihot</name>
    <dbReference type="NCBI Taxonomy" id="3983"/>
    <lineage>
        <taxon>Eukaryota</taxon>
        <taxon>Viridiplantae</taxon>
        <taxon>Streptophyta</taxon>
        <taxon>Embryophyta</taxon>
        <taxon>Tracheophyta</taxon>
        <taxon>Spermatophyta</taxon>
        <taxon>Magnoliopsida</taxon>
        <taxon>eudicotyledons</taxon>
        <taxon>Gunneridae</taxon>
        <taxon>Pentapetalae</taxon>
        <taxon>rosids</taxon>
        <taxon>fabids</taxon>
        <taxon>Malpighiales</taxon>
        <taxon>Euphorbiaceae</taxon>
        <taxon>Crotonoideae</taxon>
        <taxon>Manihoteae</taxon>
        <taxon>Manihot</taxon>
    </lineage>
</organism>
<evidence type="ECO:0000313" key="2">
    <source>
        <dbReference type="EMBL" id="OAY43035.1"/>
    </source>
</evidence>
<feature type="compositionally biased region" description="Polar residues" evidence="1">
    <location>
        <begin position="1"/>
        <end position="10"/>
    </location>
</feature>
<proteinExistence type="predicted"/>
<dbReference type="AlphaFoldDB" id="A0A2C9VEF8"/>
<dbReference type="EMBL" id="CM004394">
    <property type="protein sequence ID" value="OAY43035.1"/>
    <property type="molecule type" value="Genomic_DNA"/>
</dbReference>